<accession>A0A410PU48</accession>
<dbReference type="Proteomes" id="UP000287601">
    <property type="component" value="Chromosome"/>
</dbReference>
<dbReference type="GO" id="GO:0016852">
    <property type="term" value="F:sirohydrochlorin cobaltochelatase activity"/>
    <property type="evidence" value="ECO:0007669"/>
    <property type="project" value="InterPro"/>
</dbReference>
<keyword evidence="2" id="KW-0170">Cobalt</keyword>
<protein>
    <submittedName>
        <fullName evidence="3">Sirohydrochlorin cobaltochelatase</fullName>
    </submittedName>
</protein>
<reference evidence="3 4" key="1">
    <citation type="submission" date="2019-01" db="EMBL/GenBank/DDBJ databases">
        <title>Draft genomes of a novel of Aminipila strains.</title>
        <authorList>
            <person name="Ma S."/>
        </authorList>
    </citation>
    <scope>NUCLEOTIDE SEQUENCE [LARGE SCALE GENOMIC DNA]</scope>
    <source>
        <strain evidence="4">JN-39</strain>
    </source>
</reference>
<feature type="binding site" evidence="2">
    <location>
        <position position="153"/>
    </location>
    <ligand>
        <name>Co(2+)</name>
        <dbReference type="ChEBI" id="CHEBI:48828"/>
    </ligand>
</feature>
<keyword evidence="4" id="KW-1185">Reference proteome</keyword>
<dbReference type="PIRSF" id="PIRSF033579">
    <property type="entry name" value="Anaer_Co_chel"/>
    <property type="match status" value="1"/>
</dbReference>
<dbReference type="GO" id="GO:0019251">
    <property type="term" value="P:anaerobic cobalamin biosynthetic process"/>
    <property type="evidence" value="ECO:0007669"/>
    <property type="project" value="InterPro"/>
</dbReference>
<gene>
    <name evidence="3" type="ORF">EQM06_03660</name>
</gene>
<dbReference type="AlphaFoldDB" id="A0A410PU48"/>
<dbReference type="SUPFAM" id="SSF53800">
    <property type="entry name" value="Chelatase"/>
    <property type="match status" value="1"/>
</dbReference>
<dbReference type="CDD" id="cd03413">
    <property type="entry name" value="CbiK_C"/>
    <property type="match status" value="1"/>
</dbReference>
<evidence type="ECO:0000313" key="4">
    <source>
        <dbReference type="Proteomes" id="UP000287601"/>
    </source>
</evidence>
<keyword evidence="2" id="KW-0479">Metal-binding</keyword>
<evidence type="ECO:0000313" key="3">
    <source>
        <dbReference type="EMBL" id="QAT42398.1"/>
    </source>
</evidence>
<dbReference type="OrthoDB" id="9770331at2"/>
<sequence length="265" mass="29797">MKKALLIVSFGTSHKETREKTIGEIERFISRAYPDRELRRAFTSSIIMKVLKTRDHMHVDNVREAMERLAEDGFKDVLVQPTHIINGEEYEKMMEQITPFKNSFDAISVGKALLTSSRDYDEVCKAIMAEVPELDQKKNADQAAKTALVLMGHGTGHFSDAAYAALDYRFKALGYENVFVGTVEGYPEVSLVLKQVKDYAPDEVVLMPLMVVAGDHAVNDMAGEQEDSWKVLFKNAGYKVTCILRGIGEFTGIQKMYLDHTADCE</sequence>
<dbReference type="Gene3D" id="3.40.50.1400">
    <property type="match status" value="2"/>
</dbReference>
<dbReference type="InterPro" id="IPR010388">
    <property type="entry name" value="Anaerobic_Co-chelatase"/>
</dbReference>
<dbReference type="RefSeq" id="WP_128745048.1">
    <property type="nucleotide sequence ID" value="NZ_CP035281.1"/>
</dbReference>
<feature type="binding site" evidence="2">
    <location>
        <position position="216"/>
    </location>
    <ligand>
        <name>Co(2+)</name>
        <dbReference type="ChEBI" id="CHEBI:48828"/>
    </ligand>
</feature>
<feature type="active site" description="Proton acceptor" evidence="1">
    <location>
        <position position="153"/>
    </location>
</feature>
<name>A0A410PU48_9FIRM</name>
<dbReference type="EMBL" id="CP035281">
    <property type="protein sequence ID" value="QAT42398.1"/>
    <property type="molecule type" value="Genomic_DNA"/>
</dbReference>
<proteinExistence type="predicted"/>
<dbReference type="GO" id="GO:0046872">
    <property type="term" value="F:metal ion binding"/>
    <property type="evidence" value="ECO:0007669"/>
    <property type="project" value="UniProtKB-KW"/>
</dbReference>
<feature type="binding site" evidence="2">
    <location>
        <position position="184"/>
    </location>
    <ligand>
        <name>Co(2+)</name>
        <dbReference type="ChEBI" id="CHEBI:48828"/>
    </ligand>
</feature>
<dbReference type="CDD" id="cd03412">
    <property type="entry name" value="CbiK_N"/>
    <property type="match status" value="1"/>
</dbReference>
<evidence type="ECO:0000256" key="2">
    <source>
        <dbReference type="PIRSR" id="PIRSR033579-3"/>
    </source>
</evidence>
<evidence type="ECO:0000256" key="1">
    <source>
        <dbReference type="PIRSR" id="PIRSR033579-1"/>
    </source>
</evidence>
<organism evidence="3 4">
    <name type="scientific">Aminipila luticellarii</name>
    <dbReference type="NCBI Taxonomy" id="2507160"/>
    <lineage>
        <taxon>Bacteria</taxon>
        <taxon>Bacillati</taxon>
        <taxon>Bacillota</taxon>
        <taxon>Clostridia</taxon>
        <taxon>Peptostreptococcales</taxon>
        <taxon>Anaerovoracaceae</taxon>
        <taxon>Aminipila</taxon>
    </lineage>
</organism>
<dbReference type="KEGG" id="amij:EQM06_03660"/>
<dbReference type="Pfam" id="PF06180">
    <property type="entry name" value="CbiK"/>
    <property type="match status" value="1"/>
</dbReference>